<evidence type="ECO:0000256" key="5">
    <source>
        <dbReference type="ARBA" id="ARBA00022801"/>
    </source>
</evidence>
<dbReference type="Proteomes" id="UP001597229">
    <property type="component" value="Unassembled WGS sequence"/>
</dbReference>
<evidence type="ECO:0000256" key="4">
    <source>
        <dbReference type="ARBA" id="ARBA00022723"/>
    </source>
</evidence>
<dbReference type="Pfam" id="PF01975">
    <property type="entry name" value="SurE"/>
    <property type="match status" value="1"/>
</dbReference>
<dbReference type="EMBL" id="JBHTLX010000023">
    <property type="protein sequence ID" value="MFD1249875.1"/>
    <property type="molecule type" value="Genomic_DNA"/>
</dbReference>
<dbReference type="InterPro" id="IPR002828">
    <property type="entry name" value="SurE-like_Pase/nucleotidase"/>
</dbReference>
<feature type="signal peptide" evidence="6">
    <location>
        <begin position="1"/>
        <end position="28"/>
    </location>
</feature>
<dbReference type="InterPro" id="IPR030048">
    <property type="entry name" value="SurE"/>
</dbReference>
<evidence type="ECO:0000313" key="9">
    <source>
        <dbReference type="Proteomes" id="UP001597229"/>
    </source>
</evidence>
<protein>
    <recommendedName>
        <fullName evidence="3">5'-nucleotidase</fullName>
        <ecNumber evidence="3">3.1.3.5</ecNumber>
    </recommendedName>
</protein>
<sequence>MKLRTLPVLLTALAGGLALTALPGQGQAAEPGGRPAAAAPLAGLKVLIANDDSAQGRDTRYGTDGRGLYTLRSALCAAGADVVVVAPWSQQSGAGGRMTPPGSAPVAITVQKVTAPAAYAGDCAAAPSGGPVYGVCVGAAPCTSTSPSASPADAVMIGLDRVVPDHYWSEGPDVVLSGINFGQNVGTLINHSGTVGAAITAHEHGVATLALSAEVSFADLAATQFVPAADFTVDLLGRLVRRDLLTPDLALNVNVPFLEDPGTPLRPALTAAGTSADIDNSYTGAVGIDGGTYRLVVGPATPETRRDADTDALKANRVSVTPLDGDYTAGGRASRVNQVLAGW</sequence>
<organism evidence="8 9">
    <name type="scientific">Nocardioides ginsengisoli</name>
    <dbReference type="NCBI Taxonomy" id="363868"/>
    <lineage>
        <taxon>Bacteria</taxon>
        <taxon>Bacillati</taxon>
        <taxon>Actinomycetota</taxon>
        <taxon>Actinomycetes</taxon>
        <taxon>Propionibacteriales</taxon>
        <taxon>Nocardioidaceae</taxon>
        <taxon>Nocardioides</taxon>
    </lineage>
</organism>
<evidence type="ECO:0000313" key="8">
    <source>
        <dbReference type="EMBL" id="MFD1249875.1"/>
    </source>
</evidence>
<comment type="similarity">
    <text evidence="2">Belongs to the SurE nucleotidase family.</text>
</comment>
<feature type="domain" description="Survival protein SurE-like phosphatase/nucleotidase" evidence="7">
    <location>
        <begin position="46"/>
        <end position="259"/>
    </location>
</feature>
<dbReference type="RefSeq" id="WP_367918381.1">
    <property type="nucleotide sequence ID" value="NZ_BAABAC010000011.1"/>
</dbReference>
<keyword evidence="5" id="KW-0378">Hydrolase</keyword>
<dbReference type="InterPro" id="IPR036523">
    <property type="entry name" value="SurE-like_sf"/>
</dbReference>
<keyword evidence="9" id="KW-1185">Reference proteome</keyword>
<keyword evidence="6" id="KW-0732">Signal</keyword>
<evidence type="ECO:0000259" key="7">
    <source>
        <dbReference type="Pfam" id="PF01975"/>
    </source>
</evidence>
<dbReference type="PANTHER" id="PTHR30457">
    <property type="entry name" value="5'-NUCLEOTIDASE SURE"/>
    <property type="match status" value="1"/>
</dbReference>
<gene>
    <name evidence="8" type="ORF">ACFQ3F_18895</name>
</gene>
<evidence type="ECO:0000256" key="2">
    <source>
        <dbReference type="ARBA" id="ARBA00011062"/>
    </source>
</evidence>
<accession>A0ABW3W5P1</accession>
<proteinExistence type="inferred from homology"/>
<dbReference type="SUPFAM" id="SSF64167">
    <property type="entry name" value="SurE-like"/>
    <property type="match status" value="1"/>
</dbReference>
<evidence type="ECO:0000256" key="3">
    <source>
        <dbReference type="ARBA" id="ARBA00012643"/>
    </source>
</evidence>
<dbReference type="Gene3D" id="3.40.1210.10">
    <property type="entry name" value="Survival protein SurE-like phosphatase/nucleotidase"/>
    <property type="match status" value="1"/>
</dbReference>
<name>A0ABW3W5P1_9ACTN</name>
<comment type="caution">
    <text evidence="8">The sequence shown here is derived from an EMBL/GenBank/DDBJ whole genome shotgun (WGS) entry which is preliminary data.</text>
</comment>
<feature type="chain" id="PRO_5046518967" description="5'-nucleotidase" evidence="6">
    <location>
        <begin position="29"/>
        <end position="343"/>
    </location>
</feature>
<comment type="catalytic activity">
    <reaction evidence="1">
        <text>a ribonucleoside 5'-phosphate + H2O = a ribonucleoside + phosphate</text>
        <dbReference type="Rhea" id="RHEA:12484"/>
        <dbReference type="ChEBI" id="CHEBI:15377"/>
        <dbReference type="ChEBI" id="CHEBI:18254"/>
        <dbReference type="ChEBI" id="CHEBI:43474"/>
        <dbReference type="ChEBI" id="CHEBI:58043"/>
        <dbReference type="EC" id="3.1.3.5"/>
    </reaction>
</comment>
<keyword evidence="4" id="KW-0479">Metal-binding</keyword>
<dbReference type="EC" id="3.1.3.5" evidence="3"/>
<dbReference type="PANTHER" id="PTHR30457:SF0">
    <property type="entry name" value="PHOSPHATASE, PUTATIVE (AFU_ORTHOLOGUE AFUA_4G01070)-RELATED"/>
    <property type="match status" value="1"/>
</dbReference>
<evidence type="ECO:0000256" key="1">
    <source>
        <dbReference type="ARBA" id="ARBA00000815"/>
    </source>
</evidence>
<evidence type="ECO:0000256" key="6">
    <source>
        <dbReference type="SAM" id="SignalP"/>
    </source>
</evidence>
<reference evidence="9" key="1">
    <citation type="journal article" date="2019" name="Int. J. Syst. Evol. Microbiol.">
        <title>The Global Catalogue of Microorganisms (GCM) 10K type strain sequencing project: providing services to taxonomists for standard genome sequencing and annotation.</title>
        <authorList>
            <consortium name="The Broad Institute Genomics Platform"/>
            <consortium name="The Broad Institute Genome Sequencing Center for Infectious Disease"/>
            <person name="Wu L."/>
            <person name="Ma J."/>
        </authorList>
    </citation>
    <scope>NUCLEOTIDE SEQUENCE [LARGE SCALE GENOMIC DNA]</scope>
    <source>
        <strain evidence="9">CCUG 52478</strain>
    </source>
</reference>